<gene>
    <name evidence="1" type="ORF">AZE42_08344</name>
</gene>
<sequence>MPLSTLEIQRQQLLRMYKWNTLRQSAGAVGLRKAGTRTSLKDFKVQEQYRAFVGEKLHKFWAEKQTKDGQDNILILFRKLREGIFASKRSDAFAIEGTQTSSILSHLLPELYTSASIQPPIASVLILLLHHLTAGYPSQRTYFDHLSRLSPNVLDRTSEAYGWVSNLAMCLRTRNYIRFDALSRRDVYERLLPASTSSDEKRNRLDRLPRDALQALVDRLRNKARDGTWMVLRSAYRELSASDESRAWLIKCLLLSSEQASTSDLSFEEWMDGRCQEGHLRPKEGAKGRWIVCKVR</sequence>
<comment type="caution">
    <text evidence="1">The sequence shown here is derived from an EMBL/GenBank/DDBJ whole genome shotgun (WGS) entry which is preliminary data.</text>
</comment>
<dbReference type="AlphaFoldDB" id="A0A1J8QCY0"/>
<name>A0A1J8QCY0_9AGAM</name>
<evidence type="ECO:0000313" key="2">
    <source>
        <dbReference type="Proteomes" id="UP000183567"/>
    </source>
</evidence>
<reference evidence="1 2" key="1">
    <citation type="submission" date="2016-03" db="EMBL/GenBank/DDBJ databases">
        <title>Comparative genomics of the ectomycorrhizal sister species Rhizopogon vinicolor and Rhizopogon vesiculosus (Basidiomycota: Boletales) reveals a divergence of the mating type B locus.</title>
        <authorList>
            <person name="Mujic A.B."/>
            <person name="Kuo A."/>
            <person name="Tritt A."/>
            <person name="Lipzen A."/>
            <person name="Chen C."/>
            <person name="Johnson J."/>
            <person name="Sharma A."/>
            <person name="Barry K."/>
            <person name="Grigoriev I.V."/>
            <person name="Spatafora J.W."/>
        </authorList>
    </citation>
    <scope>NUCLEOTIDE SEQUENCE [LARGE SCALE GENOMIC DNA]</scope>
    <source>
        <strain evidence="1 2">AM-OR11-056</strain>
    </source>
</reference>
<protein>
    <submittedName>
        <fullName evidence="1">Uncharacterized protein</fullName>
    </submittedName>
</protein>
<dbReference type="STRING" id="180088.A0A1J8QCY0"/>
<keyword evidence="2" id="KW-1185">Reference proteome</keyword>
<dbReference type="Proteomes" id="UP000183567">
    <property type="component" value="Unassembled WGS sequence"/>
</dbReference>
<dbReference type="EMBL" id="LVVM01005066">
    <property type="protein sequence ID" value="OJA11457.1"/>
    <property type="molecule type" value="Genomic_DNA"/>
</dbReference>
<evidence type="ECO:0000313" key="1">
    <source>
        <dbReference type="EMBL" id="OJA11457.1"/>
    </source>
</evidence>
<proteinExistence type="predicted"/>
<dbReference type="OrthoDB" id="2100128at2759"/>
<organism evidence="1 2">
    <name type="scientific">Rhizopogon vesiculosus</name>
    <dbReference type="NCBI Taxonomy" id="180088"/>
    <lineage>
        <taxon>Eukaryota</taxon>
        <taxon>Fungi</taxon>
        <taxon>Dikarya</taxon>
        <taxon>Basidiomycota</taxon>
        <taxon>Agaricomycotina</taxon>
        <taxon>Agaricomycetes</taxon>
        <taxon>Agaricomycetidae</taxon>
        <taxon>Boletales</taxon>
        <taxon>Suillineae</taxon>
        <taxon>Rhizopogonaceae</taxon>
        <taxon>Rhizopogon</taxon>
    </lineage>
</organism>
<accession>A0A1J8QCY0</accession>